<evidence type="ECO:0000313" key="1">
    <source>
        <dbReference type="EMBL" id="KAH7966026.1"/>
    </source>
</evidence>
<organism evidence="1 2">
    <name type="scientific">Dermacentor silvarum</name>
    <name type="common">Tick</name>
    <dbReference type="NCBI Taxonomy" id="543639"/>
    <lineage>
        <taxon>Eukaryota</taxon>
        <taxon>Metazoa</taxon>
        <taxon>Ecdysozoa</taxon>
        <taxon>Arthropoda</taxon>
        <taxon>Chelicerata</taxon>
        <taxon>Arachnida</taxon>
        <taxon>Acari</taxon>
        <taxon>Parasitiformes</taxon>
        <taxon>Ixodida</taxon>
        <taxon>Ixodoidea</taxon>
        <taxon>Ixodidae</taxon>
        <taxon>Rhipicephalinae</taxon>
        <taxon>Dermacentor</taxon>
    </lineage>
</organism>
<accession>A0ACB8DDB2</accession>
<name>A0ACB8DDB2_DERSI</name>
<keyword evidence="2" id="KW-1185">Reference proteome</keyword>
<comment type="caution">
    <text evidence="1">The sequence shown here is derived from an EMBL/GenBank/DDBJ whole genome shotgun (WGS) entry which is preliminary data.</text>
</comment>
<evidence type="ECO:0000313" key="2">
    <source>
        <dbReference type="Proteomes" id="UP000821865"/>
    </source>
</evidence>
<dbReference type="EMBL" id="CM023471">
    <property type="protein sequence ID" value="KAH7966026.1"/>
    <property type="molecule type" value="Genomic_DNA"/>
</dbReference>
<gene>
    <name evidence="1" type="ORF">HPB49_013168</name>
</gene>
<dbReference type="Proteomes" id="UP000821865">
    <property type="component" value="Chromosome 2"/>
</dbReference>
<reference evidence="1" key="1">
    <citation type="submission" date="2020-05" db="EMBL/GenBank/DDBJ databases">
        <title>Large-scale comparative analyses of tick genomes elucidate their genetic diversity and vector capacities.</title>
        <authorList>
            <person name="Jia N."/>
            <person name="Wang J."/>
            <person name="Shi W."/>
            <person name="Du L."/>
            <person name="Sun Y."/>
            <person name="Zhan W."/>
            <person name="Jiang J."/>
            <person name="Wang Q."/>
            <person name="Zhang B."/>
            <person name="Ji P."/>
            <person name="Sakyi L.B."/>
            <person name="Cui X."/>
            <person name="Yuan T."/>
            <person name="Jiang B."/>
            <person name="Yang W."/>
            <person name="Lam T.T.-Y."/>
            <person name="Chang Q."/>
            <person name="Ding S."/>
            <person name="Wang X."/>
            <person name="Zhu J."/>
            <person name="Ruan X."/>
            <person name="Zhao L."/>
            <person name="Wei J."/>
            <person name="Que T."/>
            <person name="Du C."/>
            <person name="Cheng J."/>
            <person name="Dai P."/>
            <person name="Han X."/>
            <person name="Huang E."/>
            <person name="Gao Y."/>
            <person name="Liu J."/>
            <person name="Shao H."/>
            <person name="Ye R."/>
            <person name="Li L."/>
            <person name="Wei W."/>
            <person name="Wang X."/>
            <person name="Wang C."/>
            <person name="Yang T."/>
            <person name="Huo Q."/>
            <person name="Li W."/>
            <person name="Guo W."/>
            <person name="Chen H."/>
            <person name="Zhou L."/>
            <person name="Ni X."/>
            <person name="Tian J."/>
            <person name="Zhou Y."/>
            <person name="Sheng Y."/>
            <person name="Liu T."/>
            <person name="Pan Y."/>
            <person name="Xia L."/>
            <person name="Li J."/>
            <person name="Zhao F."/>
            <person name="Cao W."/>
        </authorList>
    </citation>
    <scope>NUCLEOTIDE SEQUENCE</scope>
    <source>
        <strain evidence="1">Dsil-2018</strain>
    </source>
</reference>
<protein>
    <submittedName>
        <fullName evidence="1">Uncharacterized protein</fullName>
    </submittedName>
</protein>
<proteinExistence type="predicted"/>
<sequence length="605" mass="68240">MEIQVEGEDIPPENVTEENGWKTARYRSEPGTPTPKTAKVEVHPPYGGGTTNTRQQPRNIKQLILRASKMPHLPKADTKIVVRPRSGLNLAKHCRGFCPYKCHVDFKEFDLSEDYHQYYSDDVRLAPDVSPVPLPRIIHRSVTKTIRRWRTRGAAVVSSPLTERSSAEPLVEVRRGSVPPRLSARCGWRQQLSLGSTVITKPEEDRIYTMNDATPWAPLLSLCTEPKRIKFQQIIRNNSKVAAVSCNDSDRELFCLGSCPTEERLVRVLRLRQQDVRWHTTRLTLAREIGGLGDNGQNRTSAFFLGARTSLVHDTHPMLLWDGRHSHREGPVAGDTTPTEDLQKPNPYLVTEMQPGWRPLTTYKFPGATPAVSILAKAGWALAAAESALVFDHRLQVVSAVLVRPTCSPGVESRLRGRLERISSAGYNIRLQGLQMARMTMPFIQWSVTKTIRRRRTRGAAVVSSPLTERSFAEPLVEVRRGSVRLRLSARRGWLQQLSFGSVVITKPEEDRIYTMTDATPWTPLLSLCTEPKPIEFQQIIPNNSKVAAVSCNDSDRELFCLGSCPAEERLVRVLRLRQQDVRWHTTRLTLARYVCRACASLSTT</sequence>